<dbReference type="InterPro" id="IPR058163">
    <property type="entry name" value="LysR-type_TF_proteobact-type"/>
</dbReference>
<dbReference type="GO" id="GO:0006351">
    <property type="term" value="P:DNA-templated transcription"/>
    <property type="evidence" value="ECO:0007669"/>
    <property type="project" value="TreeGrafter"/>
</dbReference>
<dbReference type="SUPFAM" id="SSF53850">
    <property type="entry name" value="Periplasmic binding protein-like II"/>
    <property type="match status" value="1"/>
</dbReference>
<keyword evidence="2" id="KW-0805">Transcription regulation</keyword>
<dbReference type="FunFam" id="1.10.10.10:FF:000038">
    <property type="entry name" value="Glycine cleavage system transcriptional activator"/>
    <property type="match status" value="1"/>
</dbReference>
<protein>
    <submittedName>
        <fullName evidence="6">Transcriptional regulator</fullName>
    </submittedName>
</protein>
<organism evidence="6 7">
    <name type="scientific">Marinibacterium profundimaris</name>
    <dbReference type="NCBI Taxonomy" id="1679460"/>
    <lineage>
        <taxon>Bacteria</taxon>
        <taxon>Pseudomonadati</taxon>
        <taxon>Pseudomonadota</taxon>
        <taxon>Alphaproteobacteria</taxon>
        <taxon>Rhodobacterales</taxon>
        <taxon>Paracoccaceae</taxon>
        <taxon>Marinibacterium</taxon>
    </lineage>
</organism>
<dbReference type="OrthoDB" id="9813056at2"/>
<dbReference type="PRINTS" id="PR00039">
    <property type="entry name" value="HTHLYSR"/>
</dbReference>
<evidence type="ECO:0000256" key="1">
    <source>
        <dbReference type="ARBA" id="ARBA00009437"/>
    </source>
</evidence>
<dbReference type="GO" id="GO:0043565">
    <property type="term" value="F:sequence-specific DNA binding"/>
    <property type="evidence" value="ECO:0007669"/>
    <property type="project" value="TreeGrafter"/>
</dbReference>
<proteinExistence type="inferred from homology"/>
<evidence type="ECO:0000313" key="6">
    <source>
        <dbReference type="EMBL" id="OWU73363.1"/>
    </source>
</evidence>
<evidence type="ECO:0000259" key="5">
    <source>
        <dbReference type="PROSITE" id="PS50931"/>
    </source>
</evidence>
<gene>
    <name evidence="6" type="ORF">ATO3_11765</name>
</gene>
<dbReference type="PROSITE" id="PS50931">
    <property type="entry name" value="HTH_LYSR"/>
    <property type="match status" value="1"/>
</dbReference>
<dbReference type="InterPro" id="IPR036390">
    <property type="entry name" value="WH_DNA-bd_sf"/>
</dbReference>
<comment type="similarity">
    <text evidence="1">Belongs to the LysR transcriptional regulatory family.</text>
</comment>
<dbReference type="EMBL" id="AQQR01000004">
    <property type="protein sequence ID" value="OWU73363.1"/>
    <property type="molecule type" value="Genomic_DNA"/>
</dbReference>
<dbReference type="Gene3D" id="3.40.190.10">
    <property type="entry name" value="Periplasmic binding protein-like II"/>
    <property type="match status" value="2"/>
</dbReference>
<dbReference type="PANTHER" id="PTHR30537">
    <property type="entry name" value="HTH-TYPE TRANSCRIPTIONAL REGULATOR"/>
    <property type="match status" value="1"/>
</dbReference>
<sequence length="319" mass="35224">MPTRLPPLKALRAFDAAARHMSFARAAEEVGVTPAALSFQIKTLEEHLGQPLFRRLNRAVELTEAGRVLAPGTAEGFRSLQAAWRDAGRVGNNHTLTVTAGPAFTARWMAPRFYEFARAHPEIELRFSASLRPTDFERDAIDVAIRLRRGPDDQTYSVPLAFEWVTPVMLPEMAELYPTPESLTKAPLLVDDALDFVDPPCDWAAWFRAVGISHRPEGATHFSQSDHAVDATLAGAGVTLGRRSMVIKELHEGRLVAPYGIALKPPTHFRFICPKGNETRPAIAAFRDWILSEIDKTSAVSDTLTIIPSEDVPRDLPST</sequence>
<evidence type="ECO:0000256" key="2">
    <source>
        <dbReference type="ARBA" id="ARBA00023015"/>
    </source>
</evidence>
<evidence type="ECO:0000256" key="3">
    <source>
        <dbReference type="ARBA" id="ARBA00023125"/>
    </source>
</evidence>
<dbReference type="SUPFAM" id="SSF46785">
    <property type="entry name" value="Winged helix' DNA-binding domain"/>
    <property type="match status" value="1"/>
</dbReference>
<reference evidence="6 7" key="1">
    <citation type="submission" date="2013-04" db="EMBL/GenBank/DDBJ databases">
        <title>Oceanicola sp. 22II1-22F33 Genome Sequencing.</title>
        <authorList>
            <person name="Lai Q."/>
            <person name="Li G."/>
            <person name="Shao Z."/>
        </authorList>
    </citation>
    <scope>NUCLEOTIDE SEQUENCE [LARGE SCALE GENOMIC DNA]</scope>
    <source>
        <strain evidence="6 7">22II1-22F33</strain>
    </source>
</reference>
<evidence type="ECO:0000313" key="7">
    <source>
        <dbReference type="Proteomes" id="UP000215377"/>
    </source>
</evidence>
<dbReference type="NCBIfam" id="NF008352">
    <property type="entry name" value="PRK11139.1"/>
    <property type="match status" value="1"/>
</dbReference>
<dbReference type="InterPro" id="IPR036388">
    <property type="entry name" value="WH-like_DNA-bd_sf"/>
</dbReference>
<keyword evidence="4" id="KW-0804">Transcription</keyword>
<dbReference type="Pfam" id="PF03466">
    <property type="entry name" value="LysR_substrate"/>
    <property type="match status" value="1"/>
</dbReference>
<dbReference type="RefSeq" id="WP_088650067.1">
    <property type="nucleotide sequence ID" value="NZ_AQQR01000004.1"/>
</dbReference>
<keyword evidence="3" id="KW-0238">DNA-binding</keyword>
<feature type="domain" description="HTH lysR-type" evidence="5">
    <location>
        <begin position="6"/>
        <end position="63"/>
    </location>
</feature>
<keyword evidence="7" id="KW-1185">Reference proteome</keyword>
<dbReference type="CDD" id="cd08432">
    <property type="entry name" value="PBP2_GcdR_TrpI_HvrB_AmpR_like"/>
    <property type="match status" value="1"/>
</dbReference>
<dbReference type="InterPro" id="IPR005119">
    <property type="entry name" value="LysR_subst-bd"/>
</dbReference>
<dbReference type="PANTHER" id="PTHR30537:SF26">
    <property type="entry name" value="GLYCINE CLEAVAGE SYSTEM TRANSCRIPTIONAL ACTIVATOR"/>
    <property type="match status" value="1"/>
</dbReference>
<dbReference type="Pfam" id="PF00126">
    <property type="entry name" value="HTH_1"/>
    <property type="match status" value="1"/>
</dbReference>
<dbReference type="Proteomes" id="UP000215377">
    <property type="component" value="Unassembled WGS sequence"/>
</dbReference>
<dbReference type="AlphaFoldDB" id="A0A225NHZ5"/>
<comment type="caution">
    <text evidence="6">The sequence shown here is derived from an EMBL/GenBank/DDBJ whole genome shotgun (WGS) entry which is preliminary data.</text>
</comment>
<accession>A0A225NHZ5</accession>
<name>A0A225NHZ5_9RHOB</name>
<dbReference type="InterPro" id="IPR000847">
    <property type="entry name" value="LysR_HTH_N"/>
</dbReference>
<dbReference type="Gene3D" id="1.10.10.10">
    <property type="entry name" value="Winged helix-like DNA-binding domain superfamily/Winged helix DNA-binding domain"/>
    <property type="match status" value="1"/>
</dbReference>
<evidence type="ECO:0000256" key="4">
    <source>
        <dbReference type="ARBA" id="ARBA00023163"/>
    </source>
</evidence>
<dbReference type="GO" id="GO:0003700">
    <property type="term" value="F:DNA-binding transcription factor activity"/>
    <property type="evidence" value="ECO:0007669"/>
    <property type="project" value="InterPro"/>
</dbReference>